<gene>
    <name evidence="2" type="ORF">K8V32_11690</name>
</gene>
<dbReference type="InterPro" id="IPR000601">
    <property type="entry name" value="PKD_dom"/>
</dbReference>
<sequence>HQAQTVTETMFGQEVTIVATPIEYRWDYGDGNTLTTQTPGRPVETFNVETETSHQFTEPGTYTVTLTTVFEGTYQVEDGPTQAVSSTVTQQADPVEIEIWRAVTRNVDQTCGQNPQAWGC</sequence>
<dbReference type="InterPro" id="IPR013783">
    <property type="entry name" value="Ig-like_fold"/>
</dbReference>
<dbReference type="CDD" id="cd00146">
    <property type="entry name" value="PKD"/>
    <property type="match status" value="1"/>
</dbReference>
<evidence type="ECO:0000313" key="2">
    <source>
        <dbReference type="EMBL" id="HJF15443.1"/>
    </source>
</evidence>
<reference evidence="2" key="1">
    <citation type="journal article" date="2021" name="PeerJ">
        <title>Extensive microbial diversity within the chicken gut microbiome revealed by metagenomics and culture.</title>
        <authorList>
            <person name="Gilroy R."/>
            <person name="Ravi A."/>
            <person name="Getino M."/>
            <person name="Pursley I."/>
            <person name="Horton D.L."/>
            <person name="Alikhan N.F."/>
            <person name="Baker D."/>
            <person name="Gharbi K."/>
            <person name="Hall N."/>
            <person name="Watson M."/>
            <person name="Adriaenssens E.M."/>
            <person name="Foster-Nyarko E."/>
            <person name="Jarju S."/>
            <person name="Secka A."/>
            <person name="Antonio M."/>
            <person name="Oren A."/>
            <person name="Chaudhuri R.R."/>
            <person name="La Ragione R."/>
            <person name="Hildebrand F."/>
            <person name="Pallen M.J."/>
        </authorList>
    </citation>
    <scope>NUCLEOTIDE SEQUENCE</scope>
    <source>
        <strain evidence="2">ChiHjej13B12-14962</strain>
    </source>
</reference>
<comment type="caution">
    <text evidence="2">The sequence shown here is derived from an EMBL/GenBank/DDBJ whole genome shotgun (WGS) entry which is preliminary data.</text>
</comment>
<dbReference type="Pfam" id="PF18911">
    <property type="entry name" value="PKD_4"/>
    <property type="match status" value="1"/>
</dbReference>
<evidence type="ECO:0000259" key="1">
    <source>
        <dbReference type="PROSITE" id="PS50093"/>
    </source>
</evidence>
<reference evidence="2" key="2">
    <citation type="submission" date="2021-09" db="EMBL/GenBank/DDBJ databases">
        <authorList>
            <person name="Gilroy R."/>
        </authorList>
    </citation>
    <scope>NUCLEOTIDE SEQUENCE</scope>
    <source>
        <strain evidence="2">ChiHjej13B12-14962</strain>
    </source>
</reference>
<protein>
    <submittedName>
        <fullName evidence="2">PKD domain-containing protein</fullName>
    </submittedName>
</protein>
<proteinExistence type="predicted"/>
<dbReference type="EMBL" id="DYXC01000134">
    <property type="protein sequence ID" value="HJF15443.1"/>
    <property type="molecule type" value="Genomic_DNA"/>
</dbReference>
<name>A0A921K8D0_9MICC</name>
<dbReference type="InterPro" id="IPR035986">
    <property type="entry name" value="PKD_dom_sf"/>
</dbReference>
<dbReference type="GO" id="GO:0005975">
    <property type="term" value="P:carbohydrate metabolic process"/>
    <property type="evidence" value="ECO:0007669"/>
    <property type="project" value="UniProtKB-ARBA"/>
</dbReference>
<feature type="domain" description="PKD" evidence="1">
    <location>
        <begin position="20"/>
        <end position="67"/>
    </location>
</feature>
<dbReference type="Proteomes" id="UP000703315">
    <property type="component" value="Unassembled WGS sequence"/>
</dbReference>
<evidence type="ECO:0000313" key="3">
    <source>
        <dbReference type="Proteomes" id="UP000703315"/>
    </source>
</evidence>
<dbReference type="PROSITE" id="PS50093">
    <property type="entry name" value="PKD"/>
    <property type="match status" value="1"/>
</dbReference>
<feature type="non-terminal residue" evidence="2">
    <location>
        <position position="1"/>
    </location>
</feature>
<accession>A0A921K8D0</accession>
<dbReference type="Gene3D" id="2.60.40.10">
    <property type="entry name" value="Immunoglobulins"/>
    <property type="match status" value="1"/>
</dbReference>
<dbReference type="AlphaFoldDB" id="A0A921K8D0"/>
<dbReference type="SUPFAM" id="SSF49299">
    <property type="entry name" value="PKD domain"/>
    <property type="match status" value="1"/>
</dbReference>
<dbReference type="RefSeq" id="WP_303907571.1">
    <property type="nucleotide sequence ID" value="NZ_DYXC01000134.1"/>
</dbReference>
<organism evidence="2 3">
    <name type="scientific">Enteractinococcus helveticum</name>
    <dbReference type="NCBI Taxonomy" id="1837282"/>
    <lineage>
        <taxon>Bacteria</taxon>
        <taxon>Bacillati</taxon>
        <taxon>Actinomycetota</taxon>
        <taxon>Actinomycetes</taxon>
        <taxon>Micrococcales</taxon>
        <taxon>Micrococcaceae</taxon>
    </lineage>
</organism>